<dbReference type="EMBL" id="GBEZ01000328">
    <property type="protein sequence ID" value="JAC84551.1"/>
    <property type="molecule type" value="Transcribed_RNA"/>
</dbReference>
<dbReference type="GO" id="GO:0015171">
    <property type="term" value="F:amino acid transmembrane transporter activity"/>
    <property type="evidence" value="ECO:0007669"/>
    <property type="project" value="TreeGrafter"/>
</dbReference>
<feature type="transmembrane region" description="Helical" evidence="7">
    <location>
        <begin position="173"/>
        <end position="193"/>
    </location>
</feature>
<evidence type="ECO:0000256" key="1">
    <source>
        <dbReference type="ARBA" id="ARBA00004141"/>
    </source>
</evidence>
<evidence type="ECO:0000256" key="6">
    <source>
        <dbReference type="ARBA" id="ARBA00023136"/>
    </source>
</evidence>
<evidence type="ECO:0000256" key="3">
    <source>
        <dbReference type="ARBA" id="ARBA00022448"/>
    </source>
</evidence>
<comment type="subcellular location">
    <subcellularLocation>
        <location evidence="1">Membrane</location>
        <topology evidence="1">Multi-pass membrane protein</topology>
    </subcellularLocation>
</comment>
<feature type="domain" description="Cationic amino acid transporter C-terminal" evidence="8">
    <location>
        <begin position="251"/>
        <end position="300"/>
    </location>
</feature>
<feature type="transmembrane region" description="Helical" evidence="7">
    <location>
        <begin position="12"/>
        <end position="36"/>
    </location>
</feature>
<keyword evidence="4 7" id="KW-0812">Transmembrane</keyword>
<organism evidence="9">
    <name type="scientific">Tetraselmis sp. GSL018</name>
    <dbReference type="NCBI Taxonomy" id="582737"/>
    <lineage>
        <taxon>Eukaryota</taxon>
        <taxon>Viridiplantae</taxon>
        <taxon>Chlorophyta</taxon>
        <taxon>core chlorophytes</taxon>
        <taxon>Chlorodendrophyceae</taxon>
        <taxon>Chlorodendrales</taxon>
        <taxon>Chlorodendraceae</taxon>
        <taxon>Tetraselmis</taxon>
    </lineage>
</organism>
<evidence type="ECO:0000256" key="7">
    <source>
        <dbReference type="SAM" id="Phobius"/>
    </source>
</evidence>
<feature type="transmembrane region" description="Helical" evidence="7">
    <location>
        <begin position="56"/>
        <end position="79"/>
    </location>
</feature>
<dbReference type="Pfam" id="PF13520">
    <property type="entry name" value="AA_permease_2"/>
    <property type="match status" value="1"/>
</dbReference>
<gene>
    <name evidence="9" type="primary">TC.APA</name>
    <name evidence="9" type="ORF">TSPGSL018_712</name>
</gene>
<evidence type="ECO:0000256" key="5">
    <source>
        <dbReference type="ARBA" id="ARBA00022989"/>
    </source>
</evidence>
<name>A0A061SPC0_9CHLO</name>
<feature type="transmembrane region" description="Helical" evidence="7">
    <location>
        <begin position="131"/>
        <end position="152"/>
    </location>
</feature>
<protein>
    <submittedName>
        <fullName evidence="9">Basic amino acid/polyamine antiporter, APA family</fullName>
    </submittedName>
</protein>
<dbReference type="Pfam" id="PF13906">
    <property type="entry name" value="AA_permease_C"/>
    <property type="match status" value="1"/>
</dbReference>
<keyword evidence="6 7" id="KW-0472">Membrane</keyword>
<evidence type="ECO:0000259" key="8">
    <source>
        <dbReference type="Pfam" id="PF13906"/>
    </source>
</evidence>
<dbReference type="GO" id="GO:0016020">
    <property type="term" value="C:membrane"/>
    <property type="evidence" value="ECO:0007669"/>
    <property type="project" value="UniProtKB-SubCell"/>
</dbReference>
<keyword evidence="3" id="KW-0813">Transport</keyword>
<keyword evidence="5 7" id="KW-1133">Transmembrane helix</keyword>
<sequence>MKRPRRDLPLGIIGSLGAVTVMYVAASLVVTGLVPASSLDPQAPMSAAFLTRGMPATSRVVAIGSIFSLMGTALCSLLGQPRILFRMAKDGLIPSSFASIDPKSQIPVFSTLITGVAAAVLALLVDGEALMDLISIGTLVAFCMVSAGLLFHRYQLSTCKEHPPSTCSLCCCLLLKAPTTWISVFTLSCLIASTGSKLAWNVPIIVLAFLAAFSSAAVLSCLPQRPAGYTLEAGTVEVDIQSQDQREAHVFLCPFVPWVPCLSIAVNIHLMTGLSFGAWLRLAIWTAAGILLRWIYQSTQSHRVTF</sequence>
<evidence type="ECO:0000313" key="9">
    <source>
        <dbReference type="EMBL" id="JAC84551.1"/>
    </source>
</evidence>
<dbReference type="PANTHER" id="PTHR43243">
    <property type="entry name" value="INNER MEMBRANE TRANSPORTER YGJI-RELATED"/>
    <property type="match status" value="1"/>
</dbReference>
<evidence type="ECO:0000256" key="2">
    <source>
        <dbReference type="ARBA" id="ARBA00008572"/>
    </source>
</evidence>
<dbReference type="InterPro" id="IPR029485">
    <property type="entry name" value="CAT_C"/>
</dbReference>
<evidence type="ECO:0000256" key="4">
    <source>
        <dbReference type="ARBA" id="ARBA00022692"/>
    </source>
</evidence>
<dbReference type="Gene3D" id="1.20.1740.10">
    <property type="entry name" value="Amino acid/polyamine transporter I"/>
    <property type="match status" value="1"/>
</dbReference>
<dbReference type="PANTHER" id="PTHR43243:SF4">
    <property type="entry name" value="CATIONIC AMINO ACID TRANSPORTER 4"/>
    <property type="match status" value="1"/>
</dbReference>
<feature type="transmembrane region" description="Helical" evidence="7">
    <location>
        <begin position="276"/>
        <end position="296"/>
    </location>
</feature>
<proteinExistence type="inferred from homology"/>
<feature type="transmembrane region" description="Helical" evidence="7">
    <location>
        <begin position="106"/>
        <end position="125"/>
    </location>
</feature>
<reference evidence="9" key="1">
    <citation type="submission" date="2014-05" db="EMBL/GenBank/DDBJ databases">
        <title>The transcriptome of the halophilic microalga Tetraselmis sp. GSL018 isolated from the Great Salt Lake, Utah.</title>
        <authorList>
            <person name="Jinkerson R.E."/>
            <person name="D'Adamo S."/>
            <person name="Posewitz M.C."/>
        </authorList>
    </citation>
    <scope>NUCLEOTIDE SEQUENCE</scope>
    <source>
        <strain evidence="9">GSL018</strain>
    </source>
</reference>
<comment type="similarity">
    <text evidence="2">Belongs to the amino acid-polyamine-organocation (APC) superfamily. Cationic amino acid transporter (CAT) (TC 2.A.3.3) family.</text>
</comment>
<dbReference type="InterPro" id="IPR002293">
    <property type="entry name" value="AA/rel_permease1"/>
</dbReference>
<feature type="transmembrane region" description="Helical" evidence="7">
    <location>
        <begin position="250"/>
        <end position="270"/>
    </location>
</feature>
<accession>A0A061SPC0</accession>
<dbReference type="AlphaFoldDB" id="A0A061SPC0"/>
<feature type="transmembrane region" description="Helical" evidence="7">
    <location>
        <begin position="199"/>
        <end position="222"/>
    </location>
</feature>